<proteinExistence type="predicted"/>
<reference evidence="3" key="1">
    <citation type="journal article" date="2019" name="Int. J. Syst. Evol. Microbiol.">
        <title>The Global Catalogue of Microorganisms (GCM) 10K type strain sequencing project: providing services to taxonomists for standard genome sequencing and annotation.</title>
        <authorList>
            <consortium name="The Broad Institute Genomics Platform"/>
            <consortium name="The Broad Institute Genome Sequencing Center for Infectious Disease"/>
            <person name="Wu L."/>
            <person name="Ma J."/>
        </authorList>
    </citation>
    <scope>NUCLEOTIDE SEQUENCE [LARGE SCALE GENOMIC DNA]</scope>
    <source>
        <strain evidence="3">JCM 16227</strain>
    </source>
</reference>
<keyword evidence="3" id="KW-1185">Reference proteome</keyword>
<evidence type="ECO:0000313" key="3">
    <source>
        <dbReference type="Proteomes" id="UP001501170"/>
    </source>
</evidence>
<dbReference type="EMBL" id="BAAARB010000003">
    <property type="protein sequence ID" value="GAA2371938.1"/>
    <property type="molecule type" value="Genomic_DNA"/>
</dbReference>
<name>A0ABP5UAU5_9ACTN</name>
<dbReference type="RefSeq" id="WP_346075113.1">
    <property type="nucleotide sequence ID" value="NZ_BAAARB010000003.1"/>
</dbReference>
<evidence type="ECO:0000313" key="2">
    <source>
        <dbReference type="EMBL" id="GAA2371938.1"/>
    </source>
</evidence>
<keyword evidence="1" id="KW-1133">Transmembrane helix</keyword>
<keyword evidence="1" id="KW-0472">Membrane</keyword>
<sequence>MLLTAHDPPKPASRRYLQIGAWIAVVLVVVGVLALIADDFAASRAEHRLARAVQASPGVPFEPDVIMAGFPFLAHRSEGNFSSVLISADGVPIEGCSGVPVCTSTVDARLQSIDLGPTGDLGPRTELRAQSMRTETRINSPTLGRLMGIVDLYINTPAPEDKVGGGGPGDGLLERTEGIMLSGTVPLPGSPETQNGYPPSAAKYTAPKVKVSVKARVSVVDGRVRIEATDFYTGPEEHYSADVPEEFRSAVLKRFSTTLPALQMAWGTTAKHALSRGSDLVAVSETGPVSVRAVDYAKPLPSRP</sequence>
<gene>
    <name evidence="2" type="ORF">GCM10009855_09080</name>
</gene>
<evidence type="ECO:0008006" key="4">
    <source>
        <dbReference type="Google" id="ProtNLM"/>
    </source>
</evidence>
<comment type="caution">
    <text evidence="2">The sequence shown here is derived from an EMBL/GenBank/DDBJ whole genome shotgun (WGS) entry which is preliminary data.</text>
</comment>
<dbReference type="InterPro" id="IPR021373">
    <property type="entry name" value="DUF2993"/>
</dbReference>
<evidence type="ECO:0000256" key="1">
    <source>
        <dbReference type="SAM" id="Phobius"/>
    </source>
</evidence>
<dbReference type="Proteomes" id="UP001501170">
    <property type="component" value="Unassembled WGS sequence"/>
</dbReference>
<accession>A0ABP5UAU5</accession>
<protein>
    <recommendedName>
        <fullName evidence="4">DUF2993 domain-containing protein</fullName>
    </recommendedName>
</protein>
<feature type="transmembrane region" description="Helical" evidence="1">
    <location>
        <begin position="20"/>
        <end position="41"/>
    </location>
</feature>
<organism evidence="2 3">
    <name type="scientific">Gordonia cholesterolivorans</name>
    <dbReference type="NCBI Taxonomy" id="559625"/>
    <lineage>
        <taxon>Bacteria</taxon>
        <taxon>Bacillati</taxon>
        <taxon>Actinomycetota</taxon>
        <taxon>Actinomycetes</taxon>
        <taxon>Mycobacteriales</taxon>
        <taxon>Gordoniaceae</taxon>
        <taxon>Gordonia</taxon>
    </lineage>
</organism>
<keyword evidence="1" id="KW-0812">Transmembrane</keyword>
<dbReference type="Pfam" id="PF11209">
    <property type="entry name" value="LmeA"/>
    <property type="match status" value="1"/>
</dbReference>